<protein>
    <submittedName>
        <fullName evidence="1">Uncharacterized protein</fullName>
    </submittedName>
</protein>
<name>D0W4L2_NEICI</name>
<sequence>MNFVVIPDLWGKSSDIHACDSLIMREVVIPDLWGKSSDCISSKNLNVFKHLQC</sequence>
<organism evidence="1 2">
    <name type="scientific">Neisseria cinerea ATCC 14685</name>
    <dbReference type="NCBI Taxonomy" id="546262"/>
    <lineage>
        <taxon>Bacteria</taxon>
        <taxon>Pseudomonadati</taxon>
        <taxon>Pseudomonadota</taxon>
        <taxon>Betaproteobacteria</taxon>
        <taxon>Neisseriales</taxon>
        <taxon>Neisseriaceae</taxon>
        <taxon>Neisseria</taxon>
    </lineage>
</organism>
<dbReference type="Proteomes" id="UP000003294">
    <property type="component" value="Unassembled WGS sequence"/>
</dbReference>
<gene>
    <name evidence="1" type="ORF">NEICINOT_04610</name>
</gene>
<evidence type="ECO:0000313" key="2">
    <source>
        <dbReference type="Proteomes" id="UP000003294"/>
    </source>
</evidence>
<dbReference type="AlphaFoldDB" id="D0W4L2"/>
<accession>D0W4L2</accession>
<dbReference type="EMBL" id="ACDY02000010">
    <property type="protein sequence ID" value="EEZ71157.1"/>
    <property type="molecule type" value="Genomic_DNA"/>
</dbReference>
<reference evidence="1 2" key="1">
    <citation type="submission" date="2009-10" db="EMBL/GenBank/DDBJ databases">
        <authorList>
            <person name="Weinstock G."/>
            <person name="Sodergren E."/>
            <person name="Clifton S."/>
            <person name="Fulton L."/>
            <person name="Fulton B."/>
            <person name="Courtney L."/>
            <person name="Fronick C."/>
            <person name="Harrison M."/>
            <person name="Strong C."/>
            <person name="Farmer C."/>
            <person name="Delahaunty K."/>
            <person name="Markovic C."/>
            <person name="Hall O."/>
            <person name="Minx P."/>
            <person name="Tomlinson C."/>
            <person name="Mitreva M."/>
            <person name="Nelson J."/>
            <person name="Hou S."/>
            <person name="Wollam A."/>
            <person name="Pepin K.H."/>
            <person name="Johnson M."/>
            <person name="Bhonagiri V."/>
            <person name="Nash W.E."/>
            <person name="Warren W."/>
            <person name="Chinwalla A."/>
            <person name="Mardis E.R."/>
            <person name="Wilson R.K."/>
        </authorList>
    </citation>
    <scope>NUCLEOTIDE SEQUENCE [LARGE SCALE GENOMIC DNA]</scope>
    <source>
        <strain evidence="1 2">ATCC 14685</strain>
    </source>
</reference>
<comment type="caution">
    <text evidence="1">The sequence shown here is derived from an EMBL/GenBank/DDBJ whole genome shotgun (WGS) entry which is preliminary data.</text>
</comment>
<proteinExistence type="predicted"/>
<evidence type="ECO:0000313" key="1">
    <source>
        <dbReference type="EMBL" id="EEZ71157.1"/>
    </source>
</evidence>